<evidence type="ECO:0000256" key="12">
    <source>
        <dbReference type="ARBA" id="ARBA00022801"/>
    </source>
</evidence>
<comment type="catalytic activity">
    <reaction evidence="24">
        <text>a 5'-end (5'-triphosphoguanosine)-adenylyl-adenylyl-cytidylyl-adenosine in mRNA + S-adenosyl-L-methionine = a 5'-end (5'-triphosphoguanosine)-(2'-O-methyladenylyl)-adenylyl-cytidylyl-adenosine in mRNA + S-adenosyl-L-homocysteine + H(+)</text>
        <dbReference type="Rhea" id="RHEA:65380"/>
        <dbReference type="Rhea" id="RHEA-COMP:16797"/>
        <dbReference type="Rhea" id="RHEA-COMP:16801"/>
        <dbReference type="ChEBI" id="CHEBI:15378"/>
        <dbReference type="ChEBI" id="CHEBI:57856"/>
        <dbReference type="ChEBI" id="CHEBI:59789"/>
        <dbReference type="ChEBI" id="CHEBI:156482"/>
        <dbReference type="ChEBI" id="CHEBI:156484"/>
    </reaction>
</comment>
<keyword evidence="18" id="KW-0511">Multifunctional enzyme</keyword>
<evidence type="ECO:0000256" key="14">
    <source>
        <dbReference type="ARBA" id="ARBA00022844"/>
    </source>
</evidence>
<keyword evidence="13" id="KW-0067">ATP-binding</keyword>
<keyword evidence="6" id="KW-0489">Methyltransferase</keyword>
<evidence type="ECO:0000259" key="27">
    <source>
        <dbReference type="PROSITE" id="PS50526"/>
    </source>
</evidence>
<evidence type="ECO:0000256" key="24">
    <source>
        <dbReference type="ARBA" id="ARBA00047332"/>
    </source>
</evidence>
<comment type="catalytic activity">
    <reaction evidence="20">
        <text>a 5'-end (5'-triphosphoguanosine)-(2'-O-methyladenylyl)-adenylyl-cytidylyl-adenosine in mRNA + S-adenosyl-L-methionine = a 5'-end (N(7)-methyl 5'-triphosphoguanosine)-(2'-O-methyladenylyl)-adenylyl-cytidylyl-adenosine in mRNA + S-adenosyl-L-homocysteine</text>
        <dbReference type="Rhea" id="RHEA:65440"/>
        <dbReference type="Rhea" id="RHEA-COMP:16798"/>
        <dbReference type="Rhea" id="RHEA-COMP:16801"/>
        <dbReference type="ChEBI" id="CHEBI:57856"/>
        <dbReference type="ChEBI" id="CHEBI:59789"/>
        <dbReference type="ChEBI" id="CHEBI:156482"/>
        <dbReference type="ChEBI" id="CHEBI:156483"/>
    </reaction>
</comment>
<proteinExistence type="predicted"/>
<keyword evidence="7" id="KW-0507">mRNA processing</keyword>
<evidence type="ECO:0000256" key="19">
    <source>
        <dbReference type="ARBA" id="ARBA00024494"/>
    </source>
</evidence>
<dbReference type="GO" id="GO:0016787">
    <property type="term" value="F:hydrolase activity"/>
    <property type="evidence" value="ECO:0007669"/>
    <property type="project" value="UniProtKB-KW"/>
</dbReference>
<dbReference type="GO" id="GO:0030430">
    <property type="term" value="C:host cell cytoplasm"/>
    <property type="evidence" value="ECO:0007669"/>
    <property type="project" value="UniProtKB-SubCell"/>
</dbReference>
<dbReference type="InterPro" id="IPR039530">
    <property type="entry name" value="L_methyltransferase_rhabdo"/>
</dbReference>
<reference evidence="29" key="1">
    <citation type="journal article" date="2019" name="PLoS Pathog.">
        <title>Re-assessing the diversity of negative strand RNA viruses in insects.</title>
        <authorList>
            <person name="Kafer S."/>
            <person name="Paraskevopoulou S."/>
            <person name="Zirkel F."/>
            <person name="Wieseke N."/>
            <person name="Donath A."/>
            <person name="Petersen M."/>
            <person name="Jones T.C."/>
            <person name="Liu S."/>
            <person name="Zhou X."/>
            <person name="Middendorf M."/>
            <person name="Junglen S."/>
            <person name="Misof B."/>
            <person name="Drosten C."/>
        </authorList>
    </citation>
    <scope>NUCLEOTIDE SEQUENCE</scope>
    <source>
        <strain evidence="29">OKIAV28</strain>
    </source>
</reference>
<keyword evidence="15" id="KW-0693">Viral RNA replication</keyword>
<comment type="catalytic activity">
    <reaction evidence="25">
        <text>a 5'-end (5'-triphosphoguanosine)-adenylyl-adenylyl-cytidylyl-adenosine in mRNA + 2 S-adenosyl-L-methionine = a 5'-end (N(7)-methyl 5'-triphosphoguanosine)-(2'-O-methyladenylyl)-adenylyl-cytidylyl-adenosine in mRNA + 2 S-adenosyl-L-homocysteine + H(+)</text>
        <dbReference type="Rhea" id="RHEA:65376"/>
        <dbReference type="Rhea" id="RHEA-COMP:16797"/>
        <dbReference type="Rhea" id="RHEA-COMP:16798"/>
        <dbReference type="ChEBI" id="CHEBI:15378"/>
        <dbReference type="ChEBI" id="CHEBI:57856"/>
        <dbReference type="ChEBI" id="CHEBI:59789"/>
        <dbReference type="ChEBI" id="CHEBI:156483"/>
        <dbReference type="ChEBI" id="CHEBI:156484"/>
        <dbReference type="EC" id="2.1.1.375"/>
    </reaction>
</comment>
<evidence type="ECO:0000256" key="17">
    <source>
        <dbReference type="ARBA" id="ARBA00023200"/>
    </source>
</evidence>
<dbReference type="Pfam" id="PF14318">
    <property type="entry name" value="Mononeg_mRNAcap"/>
    <property type="match status" value="1"/>
</dbReference>
<dbReference type="EC" id="2.1.1.375" evidence="21"/>
<dbReference type="InterPro" id="IPR025786">
    <property type="entry name" value="Mononega_L_MeTrfase"/>
</dbReference>
<evidence type="ECO:0000256" key="11">
    <source>
        <dbReference type="ARBA" id="ARBA00022741"/>
    </source>
</evidence>
<dbReference type="EMBL" id="MT153411">
    <property type="protein sequence ID" value="QMP82194.1"/>
    <property type="molecule type" value="Viral_cRNA"/>
</dbReference>
<dbReference type="InterPro" id="IPR014023">
    <property type="entry name" value="Mononeg_RNA_pol_cat"/>
</dbReference>
<comment type="catalytic activity">
    <reaction evidence="26">
        <text>GTP + H2O = GDP + phosphate + H(+)</text>
        <dbReference type="Rhea" id="RHEA:19669"/>
        <dbReference type="ChEBI" id="CHEBI:15377"/>
        <dbReference type="ChEBI" id="CHEBI:15378"/>
        <dbReference type="ChEBI" id="CHEBI:37565"/>
        <dbReference type="ChEBI" id="CHEBI:43474"/>
        <dbReference type="ChEBI" id="CHEBI:58189"/>
    </reaction>
</comment>
<name>A0A7D7JPW1_9RHAB</name>
<keyword evidence="8" id="KW-0808">Transferase</keyword>
<evidence type="ECO:0000256" key="20">
    <source>
        <dbReference type="ARBA" id="ARBA00024499"/>
    </source>
</evidence>
<keyword evidence="11" id="KW-0547">Nucleotide-binding</keyword>
<evidence type="ECO:0000256" key="22">
    <source>
        <dbReference type="ARBA" id="ARBA00030436"/>
    </source>
</evidence>
<reference evidence="29" key="2">
    <citation type="submission" date="2020-03" db="EMBL/GenBank/DDBJ databases">
        <authorList>
            <person name="Kafer S."/>
            <person name="Paraskevopoulou S."/>
            <person name="Zirkel F."/>
            <person name="Wieseke N."/>
            <person name="Donath A."/>
            <person name="Petersen M."/>
            <person name="Jones T.C."/>
            <person name="Liu S."/>
            <person name="Zhou X."/>
            <person name="Middendorf M."/>
            <person name="Junglen S."/>
            <person name="Misof B."/>
            <person name="Drosten C."/>
        </authorList>
    </citation>
    <scope>NUCLEOTIDE SEQUENCE</scope>
    <source>
        <strain evidence="29">OKIAV28</strain>
    </source>
</reference>
<evidence type="ECO:0000256" key="21">
    <source>
        <dbReference type="ARBA" id="ARBA00026099"/>
    </source>
</evidence>
<dbReference type="Pfam" id="PF14314">
    <property type="entry name" value="Methyltrans_Mon_2nd"/>
    <property type="match status" value="1"/>
</dbReference>
<comment type="subcellular location">
    <subcellularLocation>
        <location evidence="1">Host cytoplasm</location>
    </subcellularLocation>
    <subcellularLocation>
        <location evidence="2">Virion</location>
    </subcellularLocation>
</comment>
<accession>A0A7D7JPW1</accession>
<dbReference type="GO" id="GO:0005524">
    <property type="term" value="F:ATP binding"/>
    <property type="evidence" value="ECO:0007669"/>
    <property type="project" value="UniProtKB-KW"/>
</dbReference>
<dbReference type="EC" id="2.7.7.48" evidence="3"/>
<evidence type="ECO:0000256" key="2">
    <source>
        <dbReference type="ARBA" id="ARBA00004328"/>
    </source>
</evidence>
<evidence type="ECO:0000256" key="9">
    <source>
        <dbReference type="ARBA" id="ARBA00022691"/>
    </source>
</evidence>
<evidence type="ECO:0000256" key="26">
    <source>
        <dbReference type="ARBA" id="ARBA00048548"/>
    </source>
</evidence>
<keyword evidence="17" id="KW-1035">Host cytoplasm</keyword>
<feature type="domain" description="RdRp catalytic" evidence="27">
    <location>
        <begin position="588"/>
        <end position="763"/>
    </location>
</feature>
<dbReference type="PROSITE" id="PS51590">
    <property type="entry name" value="SAM_MT_MNV_L"/>
    <property type="match status" value="1"/>
</dbReference>
<dbReference type="Pfam" id="PF00946">
    <property type="entry name" value="Mononeg_RNA_pol"/>
    <property type="match status" value="1"/>
</dbReference>
<evidence type="ECO:0000256" key="10">
    <source>
        <dbReference type="ARBA" id="ARBA00022695"/>
    </source>
</evidence>
<evidence type="ECO:0000256" key="18">
    <source>
        <dbReference type="ARBA" id="ARBA00023268"/>
    </source>
</evidence>
<evidence type="ECO:0000256" key="23">
    <source>
        <dbReference type="ARBA" id="ARBA00031012"/>
    </source>
</evidence>
<evidence type="ECO:0000256" key="8">
    <source>
        <dbReference type="ARBA" id="ARBA00022679"/>
    </source>
</evidence>
<evidence type="ECO:0000256" key="4">
    <source>
        <dbReference type="ARBA" id="ARBA00012582"/>
    </source>
</evidence>
<evidence type="ECO:0000256" key="15">
    <source>
        <dbReference type="ARBA" id="ARBA00022953"/>
    </source>
</evidence>
<dbReference type="PROSITE" id="PS50526">
    <property type="entry name" value="RDRP_SSRNA_NEG_NONSEG"/>
    <property type="match status" value="1"/>
</dbReference>
<evidence type="ECO:0000256" key="16">
    <source>
        <dbReference type="ARBA" id="ARBA00023042"/>
    </source>
</evidence>
<keyword evidence="14" id="KW-0946">Virion</keyword>
<organism evidence="29">
    <name type="scientific">Coleopteran rhabdo-related virus OKIAV28</name>
    <dbReference type="NCBI Taxonomy" id="2746288"/>
    <lineage>
        <taxon>Viruses</taxon>
        <taxon>Riboviria</taxon>
        <taxon>Orthornavirae</taxon>
        <taxon>Negarnaviricota</taxon>
        <taxon>Haploviricotina</taxon>
        <taxon>Monjiviricetes</taxon>
        <taxon>Mononegavirales</taxon>
        <taxon>Rhabdoviridae</taxon>
    </lineage>
</organism>
<comment type="catalytic activity">
    <reaction evidence="19">
        <text>a 5'-end triphospho-adenylyl-adenylyl-cytidylyl-adenosine in mRNA + GDP + H(+) = a 5'-end (5'-triphosphoguanosine)-adenylyl-adenylyl-cytidylyl-adenosine in mRNA + diphosphate</text>
        <dbReference type="Rhea" id="RHEA:65436"/>
        <dbReference type="Rhea" id="RHEA-COMP:16797"/>
        <dbReference type="Rhea" id="RHEA-COMP:16799"/>
        <dbReference type="ChEBI" id="CHEBI:15378"/>
        <dbReference type="ChEBI" id="CHEBI:33019"/>
        <dbReference type="ChEBI" id="CHEBI:58189"/>
        <dbReference type="ChEBI" id="CHEBI:156484"/>
        <dbReference type="ChEBI" id="CHEBI:156503"/>
        <dbReference type="EC" id="2.7.7.88"/>
    </reaction>
</comment>
<evidence type="ECO:0000256" key="5">
    <source>
        <dbReference type="ARBA" id="ARBA00022484"/>
    </source>
</evidence>
<dbReference type="EC" id="2.7.7.88" evidence="4"/>
<keyword evidence="10" id="KW-0548">Nucleotidyltransferase</keyword>
<evidence type="ECO:0000256" key="6">
    <source>
        <dbReference type="ARBA" id="ARBA00022603"/>
    </source>
</evidence>
<evidence type="ECO:0000256" key="7">
    <source>
        <dbReference type="ARBA" id="ARBA00022664"/>
    </source>
</evidence>
<sequence length="2284" mass="261498">MNSRCLPTHLDSPLNNSILLECLSHIANPKINFRNHQIRAGTSELKGILTLSKYKSNHSNDLFPQELIGHLTDELPNFPRVPQNQKSFKDFLWCSQTMCELQLSGYHGEFHDTTEVENLFTMLHQHELTDHLRNFYNLRCFLEEGVCLSATTRTRKWTQNPTRTEFTEGVWTLSKKEDNLTFYQGKLGDLEVTMGEKWVVIIFKRKFYLTTRDHFLLISDIFSQRFISLFSCILADLRQLQNYPSPSLLLFTYNWGDCVIDLLKNEGFDKIALWESLMIGFLLRSEEDEIVDNTSFYIKMFEEFISHPDDNVKDTLRDHLTNLFTHLPMENPHIISQLFGQYRLWGHPTIDGFSAIKKLKEIACRSRAVNHSMIKLIHLTWREIFSINYFKKNRKWPNLMIDQDAPDSYLLDCLSSGREISLIHENYVIDHWAYVTFEKTFEVPDKFELSEMISDKATSFNMEELRREVKQTGTIGAGYKRSVILKWLENAFNDPKSFLEDIDKNGFDLRERCNGVHPKERELKRLARLYGLLTIQKRLYVVITEALLADCILPLFPEITMTFSESALKTRIHQLTAELKSQKKRKTRRVTVNIDFQKWNSWMREEETKPIFQDFDNLFGFSKVFTRSHELFNPGTFYLADGSYTPQFDKLGQMMLDKGCWTNHIGGIEGLRQKGWTIWTVVILILVARTFGVRCRLIGQGDNQVMVCEYPAEMTTAETSKLHSRLIAGLELTLGIIGPPLKTEETWTSSSFFTYGKFMVFEGKPLSMSLKKLNRTMRLTNEGFQNLESTLSSIVANASAATLMDHDPIIPFIIGTFESAGAVYLHTYHTFFGTKWSSAPSRCLMKLPEDGKQKVHTFLMDPELRGWLLSRDPKYLLTIMILPSCLGGFPTLQFPDLLLHGFPDPLTLNLHNLNEMRKKSRIKFPWLLHRLAAALLPRVNNNTSENMLITNPTSLNLLKPSSGSDKIKSMVFDFLTHDLDDRYRKNPMFLEFLAIAQESQKELSQLLFRMEPLNPRVANSILTSTIVGRAMKIIAKINKTGTIIGLMLRSRDRGRKLAEIEDQDEEHYRSPSVPELFGRFEINFWYGVLYAMQKRSDDQDLYLNDMCSTLYAQKLREAGWRRPITGVTVANPFETFTWEKSDGSSCEKQNHLNPEAGYIWIRTSANLSDFPYLICPSTKLGPFKPFFGAVTETKIKYEGGLVKRGAKPLIKKALDLLALIGWGTDKGSKLAELIYQILGSFTDIDPDLLTPDANMIDGSVEHRWADEATDHKGSISVSYELATHITVVTNNLMLTQLPQAGSGDNFNVNFQAIFSMISSLWSLICVSQDHEYYSPSYHLHIKCNTCVAPIYEGMLDLPADSDLTKIECLKPRKENPYCWIDSEVLYPRSSVALEELPEGSFPLTPSSTDLSLEIIAAEWVLQSNPLTIQNQAVSYQLAETSKLLPIVSAPYINLQVLLENLISFRFISYSFVNISSLTRTPNLSLSSILMTVKQLILATPALWYTPLLPLFLNPANIESLVTTFPSLIPPLGTPPSKIERLAFIKRASELILITITPFRLTQLIQRWVGDGSGYLKTNIPSLNAQVIMAVWELFQAREETIPAKLNYLWGLRFTYLEIKGIYQLSSNSNLAMRARCLLNTLSTVCPQGFDRFQWNTDFFQTGFSHVSGMVCYKIMLDTAIKRFKTIQRDSALSQSSALPSLFDPVSTLPNAAVVICDSPLQMAKSPVVLPPTFFVPSTSSLSNHYWRSAGQINNSIFKLYSILKALPNHAIPSEGLVVSLGDGAGGNILGLARLYPNLSFVYHSLYSAESLSSTGLDAFTPSYLYLMHNLRDRVDGIRGSEERNCDLENPVEIAKLDELYPERAWVICDVEGQSWESLWRGVSISTHVIRSSWKSQAQLMILKLYANRLDLLLFDYIFVLCYYQDVAIIRSLFSSLGNTEVYLIGYRRRDMPLRLNYKYDQETDAIMLPDFGPTKASILKFNQWVTSCAFFYGTCQNVSVLYRNFFFPKKWMDQSIKRYLSIFESDASGDKAICLPTDLIRVFKKKYNLSLFTGNKLSSFKINILGFSLKEQMCFQLLLWEGVSFMRSKAANLDRFINFIASGYICFYPTLNGSWGVQLYPRYPSRKFINTHPRVVHSFERLLSESGRKKLLAEIGWVVSLNSSKKIRSITENLRFPYTFAENDSLWYQNINKKCLPPSLSPRSPAINVQGVIHQQSLVLTSPRGKEDQIIPHSKEMNATREVIVRWKRSQAISWDEHYQDLPGQAEDFELDINWDITFEDPLP</sequence>
<keyword evidence="9" id="KW-0949">S-adenosyl-L-methionine</keyword>
<evidence type="ECO:0000256" key="13">
    <source>
        <dbReference type="ARBA" id="ARBA00022840"/>
    </source>
</evidence>
<dbReference type="InterPro" id="IPR026890">
    <property type="entry name" value="Mononeg_mRNAcap"/>
</dbReference>
<evidence type="ECO:0000256" key="1">
    <source>
        <dbReference type="ARBA" id="ARBA00004192"/>
    </source>
</evidence>
<keyword evidence="16" id="KW-0506">mRNA capping</keyword>
<evidence type="ECO:0000256" key="25">
    <source>
        <dbReference type="ARBA" id="ARBA00047370"/>
    </source>
</evidence>
<keyword evidence="12" id="KW-0378">Hydrolase</keyword>
<feature type="domain" description="Mononegavirus-type SAM-dependent 2'-O-MTase" evidence="28">
    <location>
        <begin position="1747"/>
        <end position="1944"/>
    </location>
</feature>
<keyword evidence="5 29" id="KW-0696">RNA-directed RNA polymerase</keyword>
<dbReference type="GO" id="GO:0003968">
    <property type="term" value="F:RNA-directed RNA polymerase activity"/>
    <property type="evidence" value="ECO:0007669"/>
    <property type="project" value="UniProtKB-KW"/>
</dbReference>
<evidence type="ECO:0000259" key="28">
    <source>
        <dbReference type="PROSITE" id="PS51590"/>
    </source>
</evidence>
<dbReference type="GO" id="GO:0004482">
    <property type="term" value="F:mRNA 5'-cap (guanine-N7-)-methyltransferase activity"/>
    <property type="evidence" value="ECO:0007669"/>
    <property type="project" value="InterPro"/>
</dbReference>
<evidence type="ECO:0000313" key="29">
    <source>
        <dbReference type="EMBL" id="QMP82194.1"/>
    </source>
</evidence>
<protein>
    <recommendedName>
        <fullName evidence="23">Replicase</fullName>
        <ecNumber evidence="21">2.1.1.375</ecNumber>
        <ecNumber evidence="3">2.7.7.48</ecNumber>
        <ecNumber evidence="4">2.7.7.88</ecNumber>
    </recommendedName>
    <alternativeName>
        <fullName evidence="22">Transcriptase</fullName>
    </alternativeName>
</protein>
<dbReference type="GO" id="GO:0044423">
    <property type="term" value="C:virion component"/>
    <property type="evidence" value="ECO:0007669"/>
    <property type="project" value="UniProtKB-KW"/>
</dbReference>
<evidence type="ECO:0000256" key="3">
    <source>
        <dbReference type="ARBA" id="ARBA00012494"/>
    </source>
</evidence>